<keyword evidence="3" id="KW-1133">Transmembrane helix</keyword>
<dbReference type="GO" id="GO:0016020">
    <property type="term" value="C:membrane"/>
    <property type="evidence" value="ECO:0007669"/>
    <property type="project" value="TreeGrafter"/>
</dbReference>
<sequence length="448" mass="51522">MSNLTHGTVILRLEEKDSKKMLVSVKRATNLDSKDANGKSDPYCVLHYRGKKHKTKVIKKNLNPTWDQDFELNDCDGSFLHVEVYDWDLVGKDDFIGEAYIDLIPQKKKIELAIPLKSKSYYKELNDSPATHIFDPVDTLFHDSSEAGPSSKGREMESFRGRGRVMTRNADLGMESNAEFKTMRKQTQSWTGLDIFREGAAMEAPLKPGTSEQVKSTGVWGAINPDRPFQHAGSLEIKLLYKPKTSALWVGVSRGEDLDSKDENGYSDPYVVLQLGKMKKKTAYVRKNLNPVFNEEFEFDILDSNMDLKVQVWDWDRYKADDAIGGCLIPINVLPEEQMLNTWVFLNTKFSLSWSSLDPGMVGVLKDEKIRQDRNTAIKRNDLLKKIFSLEQRTESQNKFFDNAQEEYIRRKNKKAVSSQFPKKAFFFFIFQFLLFVVLNVVWTRAED</sequence>
<dbReference type="SMART" id="SM00239">
    <property type="entry name" value="C2"/>
    <property type="match status" value="2"/>
</dbReference>
<dbReference type="CDD" id="cd00030">
    <property type="entry name" value="C2"/>
    <property type="match status" value="2"/>
</dbReference>
<protein>
    <recommendedName>
        <fullName evidence="4">C2 domain-containing protein</fullName>
    </recommendedName>
</protein>
<evidence type="ECO:0000256" key="1">
    <source>
        <dbReference type="ARBA" id="ARBA00022723"/>
    </source>
</evidence>
<evidence type="ECO:0000313" key="5">
    <source>
        <dbReference type="EMBL" id="CAE2315890.1"/>
    </source>
</evidence>
<accession>A0A7S4L6M3</accession>
<keyword evidence="3" id="KW-0472">Membrane</keyword>
<dbReference type="PANTHER" id="PTHR45911:SF4">
    <property type="entry name" value="MULTIPLE C2 AND TRANSMEMBRANE DOMAIN-CONTAINING PROTEIN"/>
    <property type="match status" value="1"/>
</dbReference>
<dbReference type="PANTHER" id="PTHR45911">
    <property type="entry name" value="C2 DOMAIN-CONTAINING PROTEIN"/>
    <property type="match status" value="1"/>
</dbReference>
<dbReference type="AlphaFoldDB" id="A0A7S4L6M3"/>
<feature type="transmembrane region" description="Helical" evidence="3">
    <location>
        <begin position="425"/>
        <end position="443"/>
    </location>
</feature>
<keyword evidence="1" id="KW-0479">Metal-binding</keyword>
<dbReference type="PROSITE" id="PS50004">
    <property type="entry name" value="C2"/>
    <property type="match status" value="2"/>
</dbReference>
<evidence type="ECO:0000256" key="3">
    <source>
        <dbReference type="SAM" id="Phobius"/>
    </source>
</evidence>
<feature type="domain" description="C2" evidence="4">
    <location>
        <begin position="231"/>
        <end position="344"/>
    </location>
</feature>
<keyword evidence="3" id="KW-0812">Transmembrane</keyword>
<evidence type="ECO:0000256" key="2">
    <source>
        <dbReference type="ARBA" id="ARBA00022837"/>
    </source>
</evidence>
<name>A0A7S4L6M3_9EUKA</name>
<feature type="domain" description="C2" evidence="4">
    <location>
        <begin position="5"/>
        <end position="116"/>
    </location>
</feature>
<keyword evidence="2" id="KW-0106">Calcium</keyword>
<dbReference type="SUPFAM" id="SSF49562">
    <property type="entry name" value="C2 domain (Calcium/lipid-binding domain, CaLB)"/>
    <property type="match status" value="2"/>
</dbReference>
<organism evidence="5">
    <name type="scientific">Paramoeba aestuarina</name>
    <dbReference type="NCBI Taxonomy" id="180227"/>
    <lineage>
        <taxon>Eukaryota</taxon>
        <taxon>Amoebozoa</taxon>
        <taxon>Discosea</taxon>
        <taxon>Flabellinia</taxon>
        <taxon>Dactylopodida</taxon>
        <taxon>Paramoebidae</taxon>
        <taxon>Paramoeba</taxon>
    </lineage>
</organism>
<gene>
    <name evidence="5" type="ORF">NAES01612_LOCUS15957</name>
</gene>
<evidence type="ECO:0000259" key="4">
    <source>
        <dbReference type="PROSITE" id="PS50004"/>
    </source>
</evidence>
<dbReference type="Gene3D" id="2.60.40.150">
    <property type="entry name" value="C2 domain"/>
    <property type="match status" value="2"/>
</dbReference>
<dbReference type="PRINTS" id="PR00360">
    <property type="entry name" value="C2DOMAIN"/>
</dbReference>
<dbReference type="EMBL" id="HBKR01024298">
    <property type="protein sequence ID" value="CAE2315890.1"/>
    <property type="molecule type" value="Transcribed_RNA"/>
</dbReference>
<dbReference type="InterPro" id="IPR000008">
    <property type="entry name" value="C2_dom"/>
</dbReference>
<dbReference type="Pfam" id="PF00168">
    <property type="entry name" value="C2"/>
    <property type="match status" value="2"/>
</dbReference>
<dbReference type="InterPro" id="IPR035892">
    <property type="entry name" value="C2_domain_sf"/>
</dbReference>
<dbReference type="GO" id="GO:0005509">
    <property type="term" value="F:calcium ion binding"/>
    <property type="evidence" value="ECO:0007669"/>
    <property type="project" value="TreeGrafter"/>
</dbReference>
<proteinExistence type="predicted"/>
<reference evidence="5" key="1">
    <citation type="submission" date="2021-01" db="EMBL/GenBank/DDBJ databases">
        <authorList>
            <person name="Corre E."/>
            <person name="Pelletier E."/>
            <person name="Niang G."/>
            <person name="Scheremetjew M."/>
            <person name="Finn R."/>
            <person name="Kale V."/>
            <person name="Holt S."/>
            <person name="Cochrane G."/>
            <person name="Meng A."/>
            <person name="Brown T."/>
            <person name="Cohen L."/>
        </authorList>
    </citation>
    <scope>NUCLEOTIDE SEQUENCE</scope>
    <source>
        <strain evidence="5">SoJaBio B1-5/56/2</strain>
    </source>
</reference>